<proteinExistence type="predicted"/>
<reference evidence="1" key="1">
    <citation type="submission" date="2017-08" db="EMBL/GenBank/DDBJ databases">
        <authorList>
            <person name="Alvarez-Ponce D."/>
            <person name="Weitzman C.L."/>
            <person name="Tillett R.L."/>
            <person name="Sandmeier F.C."/>
            <person name="Tracy C.R."/>
        </authorList>
    </citation>
    <scope>NUCLEOTIDE SEQUENCE [LARGE SCALE GENOMIC DNA]</scope>
    <source>
        <strain evidence="1">PS6</strain>
    </source>
</reference>
<organism evidence="1 2">
    <name type="scientific">Mycoplasmopsis agassizii</name>
    <dbReference type="NCBI Taxonomy" id="33922"/>
    <lineage>
        <taxon>Bacteria</taxon>
        <taxon>Bacillati</taxon>
        <taxon>Mycoplasmatota</taxon>
        <taxon>Mycoplasmoidales</taxon>
        <taxon>Metamycoplasmataceae</taxon>
        <taxon>Mycoplasmopsis</taxon>
    </lineage>
</organism>
<name>A0ABX4H4Y3_9BACT</name>
<accession>A0ABX4H4Y3</accession>
<dbReference type="EMBL" id="NQMN01000002">
    <property type="protein sequence ID" value="PAF54838.1"/>
    <property type="molecule type" value="Genomic_DNA"/>
</dbReference>
<dbReference type="Proteomes" id="UP000217033">
    <property type="component" value="Unassembled WGS sequence"/>
</dbReference>
<gene>
    <name evidence="1" type="ORF">CJF60_03835</name>
</gene>
<dbReference type="RefSeq" id="WP_084232515.1">
    <property type="nucleotide sequence ID" value="NZ_FWXE01000008.1"/>
</dbReference>
<sequence>MKKSKIKPKIFLGLLISGITVLSIISGVSAIDNQQKVENNQTDSEKNLLLKQIKKSDSFENVLKVSFAEYKKYESSKPNSTNKTAEITPGLDAWMPVTISNNDETRKKELDVVFTY</sequence>
<keyword evidence="2" id="KW-1185">Reference proteome</keyword>
<evidence type="ECO:0000313" key="2">
    <source>
        <dbReference type="Proteomes" id="UP000217033"/>
    </source>
</evidence>
<evidence type="ECO:0000313" key="1">
    <source>
        <dbReference type="EMBL" id="PAF54838.1"/>
    </source>
</evidence>
<comment type="caution">
    <text evidence="1">The sequence shown here is derived from an EMBL/GenBank/DDBJ whole genome shotgun (WGS) entry which is preliminary data.</text>
</comment>
<protein>
    <submittedName>
        <fullName evidence="1">Uncharacterized protein</fullName>
    </submittedName>
</protein>